<evidence type="ECO:0000313" key="2">
    <source>
        <dbReference type="EMBL" id="GIH40868.1"/>
    </source>
</evidence>
<evidence type="ECO:0000259" key="1">
    <source>
        <dbReference type="PROSITE" id="PS50995"/>
    </source>
</evidence>
<accession>A0ABQ4G1B1</accession>
<dbReference type="Proteomes" id="UP000603904">
    <property type="component" value="Unassembled WGS sequence"/>
</dbReference>
<dbReference type="PROSITE" id="PS50995">
    <property type="entry name" value="HTH_MARR_2"/>
    <property type="match status" value="1"/>
</dbReference>
<dbReference type="PANTHER" id="PTHR39515:SF2">
    <property type="entry name" value="HTH-TYPE TRANSCRIPTIONAL REGULATOR RV0880"/>
    <property type="match status" value="1"/>
</dbReference>
<gene>
    <name evidence="2" type="primary">marR_3</name>
    <name evidence="2" type="ORF">Mco01_38680</name>
</gene>
<dbReference type="PANTHER" id="PTHR39515">
    <property type="entry name" value="CONSERVED PROTEIN"/>
    <property type="match status" value="1"/>
</dbReference>
<protein>
    <submittedName>
        <fullName evidence="2">MarR family transcriptional regulator</fullName>
    </submittedName>
</protein>
<dbReference type="RefSeq" id="WP_204058257.1">
    <property type="nucleotide sequence ID" value="NZ_BAAAGP010000014.1"/>
</dbReference>
<feature type="domain" description="HTH marR-type" evidence="1">
    <location>
        <begin position="10"/>
        <end position="149"/>
    </location>
</feature>
<dbReference type="SMART" id="SM00347">
    <property type="entry name" value="HTH_MARR"/>
    <property type="match status" value="1"/>
</dbReference>
<keyword evidence="3" id="KW-1185">Reference proteome</keyword>
<dbReference type="InterPro" id="IPR000835">
    <property type="entry name" value="HTH_MarR-typ"/>
</dbReference>
<dbReference type="Pfam" id="PF12802">
    <property type="entry name" value="MarR_2"/>
    <property type="match status" value="1"/>
</dbReference>
<evidence type="ECO:0000313" key="3">
    <source>
        <dbReference type="Proteomes" id="UP000603904"/>
    </source>
</evidence>
<dbReference type="InterPro" id="IPR052526">
    <property type="entry name" value="HTH-type_Bedaq_tolerance"/>
</dbReference>
<organism evidence="2 3">
    <name type="scientific">Microbispora corallina</name>
    <dbReference type="NCBI Taxonomy" id="83302"/>
    <lineage>
        <taxon>Bacteria</taxon>
        <taxon>Bacillati</taxon>
        <taxon>Actinomycetota</taxon>
        <taxon>Actinomycetes</taxon>
        <taxon>Streptosporangiales</taxon>
        <taxon>Streptosporangiaceae</taxon>
        <taxon>Microbispora</taxon>
    </lineage>
</organism>
<comment type="caution">
    <text evidence="2">The sequence shown here is derived from an EMBL/GenBank/DDBJ whole genome shotgun (WGS) entry which is preliminary data.</text>
</comment>
<name>A0ABQ4G1B1_9ACTN</name>
<dbReference type="EMBL" id="BOOC01000017">
    <property type="protein sequence ID" value="GIH40868.1"/>
    <property type="molecule type" value="Genomic_DNA"/>
</dbReference>
<dbReference type="Gene3D" id="1.10.10.10">
    <property type="entry name" value="Winged helix-like DNA-binding domain superfamily/Winged helix DNA-binding domain"/>
    <property type="match status" value="1"/>
</dbReference>
<proteinExistence type="predicted"/>
<reference evidence="2 3" key="1">
    <citation type="submission" date="2021-01" db="EMBL/GenBank/DDBJ databases">
        <title>Whole genome shotgun sequence of Microbispora corallina NBRC 16416.</title>
        <authorList>
            <person name="Komaki H."/>
            <person name="Tamura T."/>
        </authorList>
    </citation>
    <scope>NUCLEOTIDE SEQUENCE [LARGE SCALE GENOMIC DNA]</scope>
    <source>
        <strain evidence="2 3">NBRC 16416</strain>
    </source>
</reference>
<dbReference type="InterPro" id="IPR036390">
    <property type="entry name" value="WH_DNA-bd_sf"/>
</dbReference>
<sequence length="154" mass="16574">MSAAPAQATAEELMTVLTGLRRVTRRRLREQLPGPRLRGAHVELLQIVAAEPGIGVAAAARGLHLAGNSVSTLVNQLADAGLLRREVDPADRRAARLFVTDAAVARMARWRESRRMLVGDALDRLPPGELAAIGAALPALRHLLSELAEEEEDQ</sequence>
<dbReference type="SUPFAM" id="SSF46785">
    <property type="entry name" value="Winged helix' DNA-binding domain"/>
    <property type="match status" value="1"/>
</dbReference>
<dbReference type="InterPro" id="IPR036388">
    <property type="entry name" value="WH-like_DNA-bd_sf"/>
</dbReference>